<protein>
    <submittedName>
        <fullName evidence="2">Uncharacterized protein</fullName>
    </submittedName>
</protein>
<accession>A0ABW3FIF0</accession>
<feature type="chain" id="PRO_5046518674" evidence="1">
    <location>
        <begin position="27"/>
        <end position="192"/>
    </location>
</feature>
<evidence type="ECO:0000256" key="1">
    <source>
        <dbReference type="SAM" id="SignalP"/>
    </source>
</evidence>
<name>A0ABW3FIF0_9HYPH</name>
<sequence>MQFTFKRVTLIVAIAMAALLGSYYFASQETHFTASTHHNHGSGSQPTEAGQSAFAAIAEIVAILNADQNTDWSQVDIKSLRSHLVDMNALTLASKTEMQVDGMRVRFVVTGSQSVIRAAQNMVPAHARELNKSPEWAALGKANPTGATLTMTATSDNVLKRIEALGFYGLMATGAHHQPHHLGMAKGQAMNH</sequence>
<dbReference type="Proteomes" id="UP001597101">
    <property type="component" value="Unassembled WGS sequence"/>
</dbReference>
<comment type="caution">
    <text evidence="2">The sequence shown here is derived from an EMBL/GenBank/DDBJ whole genome shotgun (WGS) entry which is preliminary data.</text>
</comment>
<dbReference type="RefSeq" id="WP_377213420.1">
    <property type="nucleotide sequence ID" value="NZ_JBHTJV010000013.1"/>
</dbReference>
<keyword evidence="1" id="KW-0732">Signal</keyword>
<proteinExistence type="predicted"/>
<feature type="signal peptide" evidence="1">
    <location>
        <begin position="1"/>
        <end position="26"/>
    </location>
</feature>
<dbReference type="EMBL" id="JBHTJV010000013">
    <property type="protein sequence ID" value="MFD0917563.1"/>
    <property type="molecule type" value="Genomic_DNA"/>
</dbReference>
<reference evidence="3" key="1">
    <citation type="journal article" date="2019" name="Int. J. Syst. Evol. Microbiol.">
        <title>The Global Catalogue of Microorganisms (GCM) 10K type strain sequencing project: providing services to taxonomists for standard genome sequencing and annotation.</title>
        <authorList>
            <consortium name="The Broad Institute Genomics Platform"/>
            <consortium name="The Broad Institute Genome Sequencing Center for Infectious Disease"/>
            <person name="Wu L."/>
            <person name="Ma J."/>
        </authorList>
    </citation>
    <scope>NUCLEOTIDE SEQUENCE [LARGE SCALE GENOMIC DNA]</scope>
    <source>
        <strain evidence="3">CCUG 60023</strain>
    </source>
</reference>
<evidence type="ECO:0000313" key="2">
    <source>
        <dbReference type="EMBL" id="MFD0917563.1"/>
    </source>
</evidence>
<gene>
    <name evidence="2" type="ORF">ACFQ14_14225</name>
</gene>
<evidence type="ECO:0000313" key="3">
    <source>
        <dbReference type="Proteomes" id="UP001597101"/>
    </source>
</evidence>
<keyword evidence="3" id="KW-1185">Reference proteome</keyword>
<organism evidence="2 3">
    <name type="scientific">Pseudahrensia aquimaris</name>
    <dbReference type="NCBI Taxonomy" id="744461"/>
    <lineage>
        <taxon>Bacteria</taxon>
        <taxon>Pseudomonadati</taxon>
        <taxon>Pseudomonadota</taxon>
        <taxon>Alphaproteobacteria</taxon>
        <taxon>Hyphomicrobiales</taxon>
        <taxon>Ahrensiaceae</taxon>
        <taxon>Pseudahrensia</taxon>
    </lineage>
</organism>